<dbReference type="OrthoDB" id="2504290at2759"/>
<feature type="region of interest" description="Disordered" evidence="6">
    <location>
        <begin position="1"/>
        <end position="40"/>
    </location>
</feature>
<dbReference type="EMBL" id="LAVV01008023">
    <property type="protein sequence ID" value="KNZ54030.1"/>
    <property type="molecule type" value="Genomic_DNA"/>
</dbReference>
<evidence type="ECO:0000313" key="8">
    <source>
        <dbReference type="Proteomes" id="UP000037035"/>
    </source>
</evidence>
<dbReference type="Proteomes" id="UP000037035">
    <property type="component" value="Unassembled WGS sequence"/>
</dbReference>
<keyword evidence="2" id="KW-0479">Metal-binding</keyword>
<dbReference type="VEuPathDB" id="FungiDB:VP01_3069g1"/>
<keyword evidence="3" id="KW-0863">Zinc-finger</keyword>
<keyword evidence="4" id="KW-0862">Zinc</keyword>
<dbReference type="GO" id="GO:0005634">
    <property type="term" value="C:nucleus"/>
    <property type="evidence" value="ECO:0007669"/>
    <property type="project" value="UniProtKB-SubCell"/>
</dbReference>
<evidence type="ECO:0000256" key="2">
    <source>
        <dbReference type="ARBA" id="ARBA00022723"/>
    </source>
</evidence>
<reference evidence="7 8" key="1">
    <citation type="submission" date="2015-08" db="EMBL/GenBank/DDBJ databases">
        <title>Next Generation Sequencing and Analysis of the Genome of Puccinia sorghi L Schw, the Causal Agent of Maize Common Rust.</title>
        <authorList>
            <person name="Rochi L."/>
            <person name="Burguener G."/>
            <person name="Darino M."/>
            <person name="Turjanski A."/>
            <person name="Kreff E."/>
            <person name="Dieguez M.J."/>
            <person name="Sacco F."/>
        </authorList>
    </citation>
    <scope>NUCLEOTIDE SEQUENCE [LARGE SCALE GENOMIC DNA]</scope>
    <source>
        <strain evidence="7 8">RO10H11247</strain>
    </source>
</reference>
<evidence type="ECO:0000256" key="5">
    <source>
        <dbReference type="ARBA" id="ARBA00023242"/>
    </source>
</evidence>
<evidence type="ECO:0000256" key="6">
    <source>
        <dbReference type="SAM" id="MobiDB-lite"/>
    </source>
</evidence>
<accession>A0A0L6V1L0</accession>
<dbReference type="PANTHER" id="PTHR46481">
    <property type="entry name" value="ZINC FINGER BED DOMAIN-CONTAINING PROTEIN 4"/>
    <property type="match status" value="1"/>
</dbReference>
<evidence type="ECO:0008006" key="9">
    <source>
        <dbReference type="Google" id="ProtNLM"/>
    </source>
</evidence>
<evidence type="ECO:0000256" key="3">
    <source>
        <dbReference type="ARBA" id="ARBA00022771"/>
    </source>
</evidence>
<proteinExistence type="predicted"/>
<name>A0A0L6V1L0_9BASI</name>
<evidence type="ECO:0000313" key="7">
    <source>
        <dbReference type="EMBL" id="KNZ54030.1"/>
    </source>
</evidence>
<dbReference type="AlphaFoldDB" id="A0A0L6V1L0"/>
<keyword evidence="8" id="KW-1185">Reference proteome</keyword>
<keyword evidence="5" id="KW-0539">Nucleus</keyword>
<evidence type="ECO:0000256" key="4">
    <source>
        <dbReference type="ARBA" id="ARBA00022833"/>
    </source>
</evidence>
<dbReference type="PANTHER" id="PTHR46481:SF10">
    <property type="entry name" value="ZINC FINGER BED DOMAIN-CONTAINING PROTEIN 39"/>
    <property type="match status" value="1"/>
</dbReference>
<gene>
    <name evidence="7" type="ORF">VP01_3069g1</name>
</gene>
<comment type="caution">
    <text evidence="7">The sequence shown here is derived from an EMBL/GenBank/DDBJ whole genome shotgun (WGS) entry which is preliminary data.</text>
</comment>
<sequence>MKQNHTGSQKEAPGQLPLPPEVINLDSKEGSDEDSNPNSVPEKQIWVWTHFCETEDGAEAVCQVLGNRKICGRMVKRDQSGSTKKFHDHLMRMHQLVNPKLGKKIDESQASIVKYIKTEKLALKTVLNNKTLKTAIVYLIAEADLPFSVVEQKSFQSLIHLLNEQAKVKFNLLEKKNMISFTQDAWTAPNVTAFMAVTAHFVKDNYRMVDLTIAISHVQGLFLFIFYSFG</sequence>
<organism evidence="7 8">
    <name type="scientific">Puccinia sorghi</name>
    <dbReference type="NCBI Taxonomy" id="27349"/>
    <lineage>
        <taxon>Eukaryota</taxon>
        <taxon>Fungi</taxon>
        <taxon>Dikarya</taxon>
        <taxon>Basidiomycota</taxon>
        <taxon>Pucciniomycotina</taxon>
        <taxon>Pucciniomycetes</taxon>
        <taxon>Pucciniales</taxon>
        <taxon>Pucciniaceae</taxon>
        <taxon>Puccinia</taxon>
    </lineage>
</organism>
<dbReference type="InterPro" id="IPR052035">
    <property type="entry name" value="ZnF_BED_domain_contain"/>
</dbReference>
<comment type="subcellular location">
    <subcellularLocation>
        <location evidence="1">Nucleus</location>
    </subcellularLocation>
</comment>
<dbReference type="GO" id="GO:0008270">
    <property type="term" value="F:zinc ion binding"/>
    <property type="evidence" value="ECO:0007669"/>
    <property type="project" value="UniProtKB-KW"/>
</dbReference>
<protein>
    <recommendedName>
        <fullName evidence="9">BED-type domain-containing protein</fullName>
    </recommendedName>
</protein>
<evidence type="ECO:0000256" key="1">
    <source>
        <dbReference type="ARBA" id="ARBA00004123"/>
    </source>
</evidence>